<dbReference type="Proteomes" id="UP000887580">
    <property type="component" value="Unplaced"/>
</dbReference>
<organism evidence="1 2">
    <name type="scientific">Panagrolaimus sp. PS1159</name>
    <dbReference type="NCBI Taxonomy" id="55785"/>
    <lineage>
        <taxon>Eukaryota</taxon>
        <taxon>Metazoa</taxon>
        <taxon>Ecdysozoa</taxon>
        <taxon>Nematoda</taxon>
        <taxon>Chromadorea</taxon>
        <taxon>Rhabditida</taxon>
        <taxon>Tylenchina</taxon>
        <taxon>Panagrolaimomorpha</taxon>
        <taxon>Panagrolaimoidea</taxon>
        <taxon>Panagrolaimidae</taxon>
        <taxon>Panagrolaimus</taxon>
    </lineage>
</organism>
<reference evidence="2" key="1">
    <citation type="submission" date="2022-11" db="UniProtKB">
        <authorList>
            <consortium name="WormBaseParasite"/>
        </authorList>
    </citation>
    <scope>IDENTIFICATION</scope>
</reference>
<protein>
    <submittedName>
        <fullName evidence="2">TIL domain-containing protein</fullName>
    </submittedName>
</protein>
<evidence type="ECO:0000313" key="1">
    <source>
        <dbReference type="Proteomes" id="UP000887580"/>
    </source>
</evidence>
<dbReference type="WBParaSite" id="PS1159_v2.g22164.t1">
    <property type="protein sequence ID" value="PS1159_v2.g22164.t1"/>
    <property type="gene ID" value="PS1159_v2.g22164"/>
</dbReference>
<name>A0AC35FZ60_9BILA</name>
<proteinExistence type="predicted"/>
<sequence length="276" mass="29927">MKVKFLFCDLNSTDDSSLTTTLFLNITENLNLTSVISTTPALDIIASNKTISKLSINEKTTSLPQILPKNNVTNSTVSLLSINANLISNLTIKCLPNQELKTCGSLCPPTCALQDPICKVSKNCIKDVCQCKEGFVAHENGTCIHPKHCSKASIVKTCPPNSHLSPCGNLCAPTCQFPNPTICSLQCIVDDCICDKGFVLEDKSHKCIKPEECPKKKKICGQNETFQECGTKCEASCNQPFPGFCSDECLENVCQCSEGFLRDSLGKCVLASKCLL</sequence>
<accession>A0AC35FZ60</accession>
<evidence type="ECO:0000313" key="2">
    <source>
        <dbReference type="WBParaSite" id="PS1159_v2.g22164.t1"/>
    </source>
</evidence>